<feature type="compositionally biased region" description="Acidic residues" evidence="1">
    <location>
        <begin position="52"/>
        <end position="80"/>
    </location>
</feature>
<feature type="region of interest" description="Disordered" evidence="1">
    <location>
        <begin position="45"/>
        <end position="171"/>
    </location>
</feature>
<evidence type="ECO:0000313" key="3">
    <source>
        <dbReference type="Proteomes" id="UP000247498"/>
    </source>
</evidence>
<proteinExistence type="predicted"/>
<evidence type="ECO:0000313" key="2">
    <source>
        <dbReference type="EMBL" id="GBF99855.1"/>
    </source>
</evidence>
<comment type="caution">
    <text evidence="2">The sequence shown here is derived from an EMBL/GenBank/DDBJ whole genome shotgun (WGS) entry which is preliminary data.</text>
</comment>
<evidence type="ECO:0000256" key="1">
    <source>
        <dbReference type="SAM" id="MobiDB-lite"/>
    </source>
</evidence>
<gene>
    <name evidence="2" type="ORF">Rsub_12495</name>
</gene>
<organism evidence="2 3">
    <name type="scientific">Raphidocelis subcapitata</name>
    <dbReference type="NCBI Taxonomy" id="307507"/>
    <lineage>
        <taxon>Eukaryota</taxon>
        <taxon>Viridiplantae</taxon>
        <taxon>Chlorophyta</taxon>
        <taxon>core chlorophytes</taxon>
        <taxon>Chlorophyceae</taxon>
        <taxon>CS clade</taxon>
        <taxon>Sphaeropleales</taxon>
        <taxon>Selenastraceae</taxon>
        <taxon>Raphidocelis</taxon>
    </lineage>
</organism>
<keyword evidence="3" id="KW-1185">Reference proteome</keyword>
<feature type="compositionally biased region" description="Gly residues" evidence="1">
    <location>
        <begin position="127"/>
        <end position="142"/>
    </location>
</feature>
<accession>A0A2V0PRF4</accession>
<feature type="compositionally biased region" description="Acidic residues" evidence="1">
    <location>
        <begin position="89"/>
        <end position="106"/>
    </location>
</feature>
<name>A0A2V0PRF4_9CHLO</name>
<feature type="compositionally biased region" description="Gly residues" evidence="1">
    <location>
        <begin position="149"/>
        <end position="165"/>
    </location>
</feature>
<dbReference type="Proteomes" id="UP000247498">
    <property type="component" value="Unassembled WGS sequence"/>
</dbReference>
<dbReference type="InParanoid" id="A0A2V0PRF4"/>
<dbReference type="EMBL" id="BDRX01000177">
    <property type="protein sequence ID" value="GBF99855.1"/>
    <property type="molecule type" value="Genomic_DNA"/>
</dbReference>
<sequence>MLEGATVRVDGRAGRGAGVLFPHEAAARAAAAALDEAAARAAAAAAAAAAAEESEGEDEADEEAGAEAGAEGEDEAEAEGQDGGGSEAAAEEPGETQASEEEEFDEVAVKAADARAWAEAGEEAGDEGGAGGRSGGGGGGGSRRQQGPGQAGGRRGPGQAGGRGGWQAKRAAEVTAATGRARAVAALAEEVFQAAGAVDGAVAAARAGDGKGAAAAAAAAPAFGARLFSWAAAAGAALQGSWWQPWWWQLPFAALAAGARAAEAALRGALPSINLVGAGVEQAPQHDGSHVVPMLAGVARAAPQTFLLDPGAAKEGLPPGRVAVTGQLLPIELELQRRDVGLLLADHPAFSAEAFELRGKPFYHLGYNRQDPAVKAAHEFVLAVLAHYGISGAKMMNFSIVGRAARPGIPGGLLPHPRVAGASEAAHPDGRGFARGSMRAVFDLGRLAGEAGARRWAPRPFSFWRTRLNGVPTLALWTLAWGVFFDARAAGKVGRLFLHQRLEPGLSIQFDLLDVVGVRGAARLTARSLQAAHLQADSGGARGVGASAARRAAP</sequence>
<dbReference type="AlphaFoldDB" id="A0A2V0PRF4"/>
<reference evidence="2 3" key="1">
    <citation type="journal article" date="2018" name="Sci. Rep.">
        <title>Raphidocelis subcapitata (=Pseudokirchneriella subcapitata) provides an insight into genome evolution and environmental adaptations in the Sphaeropleales.</title>
        <authorList>
            <person name="Suzuki S."/>
            <person name="Yamaguchi H."/>
            <person name="Nakajima N."/>
            <person name="Kawachi M."/>
        </authorList>
    </citation>
    <scope>NUCLEOTIDE SEQUENCE [LARGE SCALE GENOMIC DNA]</scope>
    <source>
        <strain evidence="2 3">NIES-35</strain>
    </source>
</reference>
<protein>
    <submittedName>
        <fullName evidence="2">Uncharacterized protein</fullName>
    </submittedName>
</protein>
<feature type="compositionally biased region" description="Low complexity" evidence="1">
    <location>
        <begin position="109"/>
        <end position="119"/>
    </location>
</feature>